<evidence type="ECO:0000256" key="2">
    <source>
        <dbReference type="ARBA" id="ARBA00022857"/>
    </source>
</evidence>
<keyword evidence="3" id="KW-0560">Oxidoreductase</keyword>
<name>A0A9N9UEA7_9HYPO</name>
<dbReference type="AlphaFoldDB" id="A0A9N9UEA7"/>
<dbReference type="Gene3D" id="3.40.50.720">
    <property type="entry name" value="NAD(P)-binding Rossmann-like Domain"/>
    <property type="match status" value="1"/>
</dbReference>
<dbReference type="PANTHER" id="PTHR48107">
    <property type="entry name" value="NADPH-DEPENDENT ALDEHYDE REDUCTASE-LIKE PROTEIN, CHLOROPLASTIC-RELATED"/>
    <property type="match status" value="1"/>
</dbReference>
<dbReference type="OrthoDB" id="47007at2759"/>
<organism evidence="4 5">
    <name type="scientific">Clonostachys byssicola</name>
    <dbReference type="NCBI Taxonomy" id="160290"/>
    <lineage>
        <taxon>Eukaryota</taxon>
        <taxon>Fungi</taxon>
        <taxon>Dikarya</taxon>
        <taxon>Ascomycota</taxon>
        <taxon>Pezizomycotina</taxon>
        <taxon>Sordariomycetes</taxon>
        <taxon>Hypocreomycetidae</taxon>
        <taxon>Hypocreales</taxon>
        <taxon>Bionectriaceae</taxon>
        <taxon>Clonostachys</taxon>
    </lineage>
</organism>
<reference evidence="4 5" key="2">
    <citation type="submission" date="2021-10" db="EMBL/GenBank/DDBJ databases">
        <authorList>
            <person name="Piombo E."/>
        </authorList>
    </citation>
    <scope>NUCLEOTIDE SEQUENCE [LARGE SCALE GENOMIC DNA]</scope>
</reference>
<keyword evidence="5" id="KW-1185">Reference proteome</keyword>
<accession>A0A9N9UEA7</accession>
<evidence type="ECO:0000256" key="3">
    <source>
        <dbReference type="ARBA" id="ARBA00023002"/>
    </source>
</evidence>
<dbReference type="SUPFAM" id="SSF51735">
    <property type="entry name" value="NAD(P)-binding Rossmann-fold domains"/>
    <property type="match status" value="1"/>
</dbReference>
<evidence type="ECO:0000256" key="1">
    <source>
        <dbReference type="ARBA" id="ARBA00006484"/>
    </source>
</evidence>
<evidence type="ECO:0000313" key="4">
    <source>
        <dbReference type="EMBL" id="CAG9988927.1"/>
    </source>
</evidence>
<evidence type="ECO:0000313" key="5">
    <source>
        <dbReference type="Proteomes" id="UP000754883"/>
    </source>
</evidence>
<dbReference type="PRINTS" id="PR00081">
    <property type="entry name" value="GDHRDH"/>
</dbReference>
<gene>
    <name evidence="4" type="ORF">CBYS24578_00014318</name>
</gene>
<dbReference type="GO" id="GO:0016614">
    <property type="term" value="F:oxidoreductase activity, acting on CH-OH group of donors"/>
    <property type="evidence" value="ECO:0007669"/>
    <property type="project" value="UniProtKB-ARBA"/>
</dbReference>
<dbReference type="InterPro" id="IPR002347">
    <property type="entry name" value="SDR_fam"/>
</dbReference>
<sequence>MADKYSLSGKVAIITGSGRENGIGAGIAYAFARHGASVVINYVSDSSASRANKVAENVRGLGGKVAVVQGSIMSRPGAKHIVQSALTEFNVRSIDVLVNNAGGPVKSHGSIMDYEPQELLDDFQLNCFGALYMIQEAVPHMNRGGRIINIGAMSSITYVPGMPIYSAAKAALDHTTKSLAVELGKKSGITVNVVAPGLTLTDQPLSLDEGLRAKVIDLAAEKSSAGNRVGTIEDIADVALFVASEKSRWITGHVFPVGGGMY</sequence>
<reference evidence="5" key="1">
    <citation type="submission" date="2019-06" db="EMBL/GenBank/DDBJ databases">
        <authorList>
            <person name="Broberg M."/>
        </authorList>
    </citation>
    <scope>NUCLEOTIDE SEQUENCE [LARGE SCALE GENOMIC DNA]</scope>
</reference>
<dbReference type="InterPro" id="IPR036291">
    <property type="entry name" value="NAD(P)-bd_dom_sf"/>
</dbReference>
<dbReference type="Proteomes" id="UP000754883">
    <property type="component" value="Unassembled WGS sequence"/>
</dbReference>
<comment type="similarity">
    <text evidence="1">Belongs to the short-chain dehydrogenases/reductases (SDR) family.</text>
</comment>
<dbReference type="EMBL" id="CABFNO020001454">
    <property type="protein sequence ID" value="CAG9988927.1"/>
    <property type="molecule type" value="Genomic_DNA"/>
</dbReference>
<dbReference type="FunFam" id="3.40.50.720:FF:000084">
    <property type="entry name" value="Short-chain dehydrogenase reductase"/>
    <property type="match status" value="1"/>
</dbReference>
<dbReference type="Pfam" id="PF13561">
    <property type="entry name" value="adh_short_C2"/>
    <property type="match status" value="1"/>
</dbReference>
<dbReference type="PANTHER" id="PTHR48107:SF16">
    <property type="entry name" value="NADPH-DEPENDENT ALDEHYDE REDUCTASE 1, CHLOROPLASTIC"/>
    <property type="match status" value="1"/>
</dbReference>
<keyword evidence="2" id="KW-0521">NADP</keyword>
<comment type="caution">
    <text evidence="4">The sequence shown here is derived from an EMBL/GenBank/DDBJ whole genome shotgun (WGS) entry which is preliminary data.</text>
</comment>
<dbReference type="PRINTS" id="PR00080">
    <property type="entry name" value="SDRFAMILY"/>
</dbReference>
<protein>
    <submittedName>
        <fullName evidence="4">Uncharacterized protein</fullName>
    </submittedName>
</protein>
<proteinExistence type="inferred from homology"/>